<accession>A0A345BWC1</accession>
<feature type="transmembrane region" description="Helical" evidence="1">
    <location>
        <begin position="88"/>
        <end position="107"/>
    </location>
</feature>
<gene>
    <name evidence="2" type="ORF">DT065_03940</name>
</gene>
<reference evidence="2 3" key="1">
    <citation type="journal article" date="2018" name="J. Microbiol.">
        <title>Salicibibacter kimchii gen. nov., sp. nov., a moderately halophilic and alkalitolerant bacterium in the family Bacillaceae, isolated from kimchi.</title>
        <authorList>
            <person name="Jang J.Y."/>
            <person name="Oh Y.J."/>
            <person name="Lim S.K."/>
            <person name="Park H.K."/>
            <person name="Lee C."/>
            <person name="Kim J.Y."/>
            <person name="Lee M.A."/>
            <person name="Choi H.J."/>
        </authorList>
    </citation>
    <scope>NUCLEOTIDE SEQUENCE [LARGE SCALE GENOMIC DNA]</scope>
    <source>
        <strain evidence="2 3">NKC1-1</strain>
    </source>
</reference>
<keyword evidence="3" id="KW-1185">Reference proteome</keyword>
<evidence type="ECO:0000313" key="2">
    <source>
        <dbReference type="EMBL" id="AXF55252.1"/>
    </source>
</evidence>
<dbReference type="AlphaFoldDB" id="A0A345BWC1"/>
<feature type="transmembrane region" description="Helical" evidence="1">
    <location>
        <begin position="186"/>
        <end position="210"/>
    </location>
</feature>
<proteinExistence type="predicted"/>
<organism evidence="2 3">
    <name type="scientific">Salicibibacter kimchii</name>
    <dbReference type="NCBI Taxonomy" id="2099786"/>
    <lineage>
        <taxon>Bacteria</taxon>
        <taxon>Bacillati</taxon>
        <taxon>Bacillota</taxon>
        <taxon>Bacilli</taxon>
        <taxon>Bacillales</taxon>
        <taxon>Bacillaceae</taxon>
        <taxon>Salicibibacter</taxon>
    </lineage>
</organism>
<evidence type="ECO:0000256" key="1">
    <source>
        <dbReference type="SAM" id="Phobius"/>
    </source>
</evidence>
<feature type="transmembrane region" description="Helical" evidence="1">
    <location>
        <begin position="157"/>
        <end position="180"/>
    </location>
</feature>
<dbReference type="KEGG" id="rue:DT065_03940"/>
<evidence type="ECO:0008006" key="4">
    <source>
        <dbReference type="Google" id="ProtNLM"/>
    </source>
</evidence>
<keyword evidence="1" id="KW-0812">Transmembrane</keyword>
<feature type="transmembrane region" description="Helical" evidence="1">
    <location>
        <begin position="127"/>
        <end position="145"/>
    </location>
</feature>
<dbReference type="RefSeq" id="WP_114371071.1">
    <property type="nucleotide sequence ID" value="NZ_CP031092.1"/>
</dbReference>
<dbReference type="OrthoDB" id="2837961at2"/>
<keyword evidence="1" id="KW-1133">Transmembrane helix</keyword>
<dbReference type="EMBL" id="CP031092">
    <property type="protein sequence ID" value="AXF55252.1"/>
    <property type="molecule type" value="Genomic_DNA"/>
</dbReference>
<keyword evidence="1" id="KW-0472">Membrane</keyword>
<name>A0A345BWC1_9BACI</name>
<feature type="transmembrane region" description="Helical" evidence="1">
    <location>
        <begin position="222"/>
        <end position="246"/>
    </location>
</feature>
<dbReference type="Proteomes" id="UP000252100">
    <property type="component" value="Chromosome"/>
</dbReference>
<sequence>MKCHACSYELSADDNFCENCGQKVHQHAEAIETARAESASTIEEKDQGSGNVDVDKVKEELSSYWTFCLNALKSPFHTASTVDGSKHLMIYGIITIVLAAIAMPLIFSSIVSTLAPWGVDMPVASPIFYILIYFALTIGVIFVVAKLGKSSVSMQQTIASFGSMMVIPLVILILSFIMALMNVLSLSFIFLGMAMTAVNLAIVYTVHLFLKDSTGGLDTFYGALIAIAVLAIILYVFGESIATSFVNDLDPTDMM</sequence>
<protein>
    <recommendedName>
        <fullName evidence="4">Zinc ribbon domain-containing protein</fullName>
    </recommendedName>
</protein>
<evidence type="ECO:0000313" key="3">
    <source>
        <dbReference type="Proteomes" id="UP000252100"/>
    </source>
</evidence>